<dbReference type="SMART" id="SM00513">
    <property type="entry name" value="SAP"/>
    <property type="match status" value="2"/>
</dbReference>
<feature type="region of interest" description="Disordered" evidence="1">
    <location>
        <begin position="590"/>
        <end position="614"/>
    </location>
</feature>
<evidence type="ECO:0000313" key="3">
    <source>
        <dbReference type="EMBL" id="KNC75095.1"/>
    </source>
</evidence>
<dbReference type="RefSeq" id="XP_014148997.1">
    <property type="nucleotide sequence ID" value="XM_014293522.1"/>
</dbReference>
<dbReference type="InterPro" id="IPR003034">
    <property type="entry name" value="SAP_dom"/>
</dbReference>
<dbReference type="GeneID" id="25912876"/>
<dbReference type="PROSITE" id="PS50800">
    <property type="entry name" value="SAP"/>
    <property type="match status" value="2"/>
</dbReference>
<dbReference type="Pfam" id="PF02037">
    <property type="entry name" value="SAP"/>
    <property type="match status" value="1"/>
</dbReference>
<evidence type="ECO:0000256" key="1">
    <source>
        <dbReference type="SAM" id="MobiDB-lite"/>
    </source>
</evidence>
<feature type="domain" description="SAP" evidence="2">
    <location>
        <begin position="636"/>
        <end position="670"/>
    </location>
</feature>
<gene>
    <name evidence="3" type="ORF">SARC_12372</name>
</gene>
<evidence type="ECO:0000313" key="4">
    <source>
        <dbReference type="Proteomes" id="UP000054560"/>
    </source>
</evidence>
<dbReference type="Gene3D" id="1.10.720.30">
    <property type="entry name" value="SAP domain"/>
    <property type="match status" value="1"/>
</dbReference>
<dbReference type="AlphaFoldDB" id="A0A0L0FED5"/>
<feature type="domain" description="SAP" evidence="2">
    <location>
        <begin position="714"/>
        <end position="748"/>
    </location>
</feature>
<protein>
    <recommendedName>
        <fullName evidence="2">SAP domain-containing protein</fullName>
    </recommendedName>
</protein>
<dbReference type="InterPro" id="IPR036361">
    <property type="entry name" value="SAP_dom_sf"/>
</dbReference>
<feature type="compositionally biased region" description="Basic and acidic residues" evidence="1">
    <location>
        <begin position="64"/>
        <end position="74"/>
    </location>
</feature>
<feature type="region of interest" description="Disordered" evidence="1">
    <location>
        <begin position="269"/>
        <end position="378"/>
    </location>
</feature>
<feature type="compositionally biased region" description="Polar residues" evidence="1">
    <location>
        <begin position="323"/>
        <end position="356"/>
    </location>
</feature>
<organism evidence="3 4">
    <name type="scientific">Sphaeroforma arctica JP610</name>
    <dbReference type="NCBI Taxonomy" id="667725"/>
    <lineage>
        <taxon>Eukaryota</taxon>
        <taxon>Ichthyosporea</taxon>
        <taxon>Ichthyophonida</taxon>
        <taxon>Sphaeroforma</taxon>
    </lineage>
</organism>
<dbReference type="Proteomes" id="UP000054560">
    <property type="component" value="Unassembled WGS sequence"/>
</dbReference>
<sequence length="756" mass="82020">MLCSEEDSQQQRYSCYQHIRCTGEELLDITGFAELPPDAQQTLRDWALSNPTSLKGDEWAVSNSEKDPGADASEHPVVANDTSIKPKIEFTEVRSDRSVKRPCIDKTTAVAKYADSENGHELSSLARELDMSSSTHTDVTPHLQNDGDLHSISPGLIYMELEISAEKMPQNPANAPALQAPPDYPSNSVLNTSVLKSNPDDIERSIESCPPSMRVTSGVIAEIRDKNDRDAFDQGLVADGNNSAHCLAQGTSGLQPRCSSRYICQQTAGAAPEAPEATPDCRSESRSTSEQTRTVHSGVHGSPRISAGTMRSMSRAGEPWGTGETTIIGDNSGTIGDNSGDDNSGTIGDNSGSITTGAYPKTRSSGPPEGVDTNTNSALQCTAPRGTHTHNTIPNQRPAIANTLGNPKAHLYCQANACCRTGHSGMAGHTYVDSANTVNWTHTYGGSNMPNQQLHGLIPPQIHEKGDYVQDSTRAPFCTGLLQLGQPSEPIVATKLWQLHQQNLKRRDDLHRPLNTTSPLPSVCCTSNTSTVHARPEVKRAQSPSQNTHPLPLPQLTHNLRWLIDNTDVYPISSQQPEFPLGKIPLFDNASPPAATGEAKAEASESDSDVSVTTPPILDLIPNFPSWREYARSDAILQDPVSLIKQVLKRLGLVTTGRKSVLISRIREEAGTERPFAERMRARHFQRTRAEPKPTTVTSEVERGVMQLIEEGDLYTTARDDLKAMCKRLGLRIGGSKAQIVARLQKYQASSAVSET</sequence>
<feature type="region of interest" description="Disordered" evidence="1">
    <location>
        <begin position="55"/>
        <end position="79"/>
    </location>
</feature>
<accession>A0A0L0FED5</accession>
<reference evidence="3 4" key="1">
    <citation type="submission" date="2011-02" db="EMBL/GenBank/DDBJ databases">
        <title>The Genome Sequence of Sphaeroforma arctica JP610.</title>
        <authorList>
            <consortium name="The Broad Institute Genome Sequencing Platform"/>
            <person name="Russ C."/>
            <person name="Cuomo C."/>
            <person name="Young S.K."/>
            <person name="Zeng Q."/>
            <person name="Gargeya S."/>
            <person name="Alvarado L."/>
            <person name="Berlin A."/>
            <person name="Chapman S.B."/>
            <person name="Chen Z."/>
            <person name="Freedman E."/>
            <person name="Gellesch M."/>
            <person name="Goldberg J."/>
            <person name="Griggs A."/>
            <person name="Gujja S."/>
            <person name="Heilman E."/>
            <person name="Heiman D."/>
            <person name="Howarth C."/>
            <person name="Mehta T."/>
            <person name="Neiman D."/>
            <person name="Pearson M."/>
            <person name="Roberts A."/>
            <person name="Saif S."/>
            <person name="Shea T."/>
            <person name="Shenoy N."/>
            <person name="Sisk P."/>
            <person name="Stolte C."/>
            <person name="Sykes S."/>
            <person name="White J."/>
            <person name="Yandava C."/>
            <person name="Burger G."/>
            <person name="Gray M.W."/>
            <person name="Holland P.W.H."/>
            <person name="King N."/>
            <person name="Lang F.B.F."/>
            <person name="Roger A.J."/>
            <person name="Ruiz-Trillo I."/>
            <person name="Haas B."/>
            <person name="Nusbaum C."/>
            <person name="Birren B."/>
        </authorList>
    </citation>
    <scope>NUCLEOTIDE SEQUENCE [LARGE SCALE GENOMIC DNA]</scope>
    <source>
        <strain evidence="3 4">JP610</strain>
    </source>
</reference>
<evidence type="ECO:0000259" key="2">
    <source>
        <dbReference type="PROSITE" id="PS50800"/>
    </source>
</evidence>
<feature type="compositionally biased region" description="Low complexity" evidence="1">
    <location>
        <begin position="269"/>
        <end position="278"/>
    </location>
</feature>
<dbReference type="EMBL" id="KQ243851">
    <property type="protein sequence ID" value="KNC75095.1"/>
    <property type="molecule type" value="Genomic_DNA"/>
</dbReference>
<name>A0A0L0FED5_9EUKA</name>
<keyword evidence="4" id="KW-1185">Reference proteome</keyword>
<proteinExistence type="predicted"/>